<evidence type="ECO:0000313" key="4">
    <source>
        <dbReference type="Proteomes" id="UP000663829"/>
    </source>
</evidence>
<organism evidence="2 4">
    <name type="scientific">Didymodactylos carnosus</name>
    <dbReference type="NCBI Taxonomy" id="1234261"/>
    <lineage>
        <taxon>Eukaryota</taxon>
        <taxon>Metazoa</taxon>
        <taxon>Spiralia</taxon>
        <taxon>Gnathifera</taxon>
        <taxon>Rotifera</taxon>
        <taxon>Eurotatoria</taxon>
        <taxon>Bdelloidea</taxon>
        <taxon>Philodinida</taxon>
        <taxon>Philodinidae</taxon>
        <taxon>Didymodactylos</taxon>
    </lineage>
</organism>
<dbReference type="InterPro" id="IPR058752">
    <property type="entry name" value="RDRP_C_head"/>
</dbReference>
<dbReference type="EMBL" id="CAJNOQ010015408">
    <property type="protein sequence ID" value="CAF1360846.1"/>
    <property type="molecule type" value="Genomic_DNA"/>
</dbReference>
<sequence length="247" mass="28995">MEFNKGLNSNCDDNNDNCRMAKASACYYVCYKEAGRSVKDKSQMIISFPWIFTPLLLQIKNSMSTIRFSIDVKIKYKVRIRFFTLTNDAIVQLKHYYIMGTKAHIIVPQDHIIFIQIVHNMLHAQNVFGVKRNEDGTKSFINEMIWNKLIIRYLISYSLRNEMLLTSSNIMTNNDNAHLWHLQWMCTADEEECTTIVYNNSMKTMYLELINMCLNSITDDDNKIEMTYLCEYLLNGLITMEIGKRIQ</sequence>
<protein>
    <recommendedName>
        <fullName evidence="1">RDRP C-terminal head domain-containing protein</fullName>
    </recommendedName>
</protein>
<proteinExistence type="predicted"/>
<comment type="caution">
    <text evidence="2">The sequence shown here is derived from an EMBL/GenBank/DDBJ whole genome shotgun (WGS) entry which is preliminary data.</text>
</comment>
<evidence type="ECO:0000259" key="1">
    <source>
        <dbReference type="Pfam" id="PF26253"/>
    </source>
</evidence>
<evidence type="ECO:0000313" key="3">
    <source>
        <dbReference type="EMBL" id="CAF4239233.1"/>
    </source>
</evidence>
<dbReference type="EMBL" id="CAJOBC010069994">
    <property type="protein sequence ID" value="CAF4239233.1"/>
    <property type="molecule type" value="Genomic_DNA"/>
</dbReference>
<dbReference type="Proteomes" id="UP000663829">
    <property type="component" value="Unassembled WGS sequence"/>
</dbReference>
<reference evidence="2" key="1">
    <citation type="submission" date="2021-02" db="EMBL/GenBank/DDBJ databases">
        <authorList>
            <person name="Nowell W R."/>
        </authorList>
    </citation>
    <scope>NUCLEOTIDE SEQUENCE</scope>
</reference>
<feature type="domain" description="RDRP C-terminal head" evidence="1">
    <location>
        <begin position="2"/>
        <end position="62"/>
    </location>
</feature>
<gene>
    <name evidence="2" type="ORF">GPM918_LOCUS31371</name>
    <name evidence="3" type="ORF">SRO942_LOCUS32015</name>
</gene>
<name>A0A815I060_9BILA</name>
<accession>A0A815I060</accession>
<keyword evidence="4" id="KW-1185">Reference proteome</keyword>
<dbReference type="Pfam" id="PF26253">
    <property type="entry name" value="RdRP_head"/>
    <property type="match status" value="1"/>
</dbReference>
<dbReference type="Proteomes" id="UP000681722">
    <property type="component" value="Unassembled WGS sequence"/>
</dbReference>
<evidence type="ECO:0000313" key="2">
    <source>
        <dbReference type="EMBL" id="CAF1360846.1"/>
    </source>
</evidence>
<dbReference type="AlphaFoldDB" id="A0A815I060"/>